<keyword evidence="5" id="KW-0812">Transmembrane</keyword>
<dbReference type="InterPro" id="IPR036770">
    <property type="entry name" value="Ankyrin_rpt-contain_sf"/>
</dbReference>
<dbReference type="Gene3D" id="1.25.40.20">
    <property type="entry name" value="Ankyrin repeat-containing domain"/>
    <property type="match status" value="2"/>
</dbReference>
<gene>
    <name evidence="7" type="ORF">TARUN_2627</name>
</gene>
<keyword evidence="5" id="KW-0472">Membrane</keyword>
<dbReference type="EMBL" id="PXOA01000150">
    <property type="protein sequence ID" value="RFU79579.1"/>
    <property type="molecule type" value="Genomic_DNA"/>
</dbReference>
<name>A0A395NU22_TRIAR</name>
<dbReference type="Gene3D" id="3.40.50.1820">
    <property type="entry name" value="alpha/beta hydrolase"/>
    <property type="match status" value="1"/>
</dbReference>
<dbReference type="Proteomes" id="UP000266272">
    <property type="component" value="Unassembled WGS sequence"/>
</dbReference>
<comment type="caution">
    <text evidence="7">The sequence shown here is derived from an EMBL/GenBank/DDBJ whole genome shotgun (WGS) entry which is preliminary data.</text>
</comment>
<evidence type="ECO:0000256" key="1">
    <source>
        <dbReference type="ARBA" id="ARBA00007920"/>
    </source>
</evidence>
<evidence type="ECO:0000313" key="7">
    <source>
        <dbReference type="EMBL" id="RFU79579.1"/>
    </source>
</evidence>
<evidence type="ECO:0000256" key="4">
    <source>
        <dbReference type="PROSITE-ProRule" id="PRU00023"/>
    </source>
</evidence>
<sequence>MQAQRYDRVSLPEPNLHTPAYGYSIIAVSGLSSHPFGSWKARGGTFMWLRDELTKNADRARILLYGYDTTLVNSESFQDIDDIATRLSSDISAMRSKRISHASIVPIPIIFIAHSLGGLIVKKAIHRMSKEYHDDFLSVYALLFFGVPNGGIETKYWMPIVDRMPNKSLIESLQPGASYLKKLQDNFNEVFNFDDARLLSIYETMQSPTAKEESTGVWKLTGPPDILVTRESAKGRHSKRLQHTPIPFNQTHSDLPKFISKFDPNYKVIESFFNESYGDAFGVIQERFIDQGSSRHSLRIQWTNLLTNQAFLAIQPTYSVNSKHGNRLECSICGMAFKLQFELLQHLRGNGNGACHFQYVRYCVEKDQVSMIRMLLAGDERIEAPSYRTGGTVLHFAAHIGHVNSTELLLDLGANVNATSIGRHRPTPLHIAARRGNVDVVDLLLRRKAKIEAVTSEGATPLEIAAGAGQAAVVELLLKGGANVGARNGVMETPLHLAAWGGDVETARLLINRGARIHVADSYGRTPLSHAAAHGHEGLANLLLKHGARIEVPDMDGATPVDHASMSGQKHMVQLLLDHGYRAVGTPRAPRPRPASWNGKTASFKSWFNRRAQSMGEEF</sequence>
<reference evidence="7 8" key="1">
    <citation type="journal article" date="2018" name="PLoS Pathog.">
        <title>Evolution of structural diversity of trichothecenes, a family of toxins produced by plant pathogenic and entomopathogenic fungi.</title>
        <authorList>
            <person name="Proctor R.H."/>
            <person name="McCormick S.P."/>
            <person name="Kim H.S."/>
            <person name="Cardoza R.E."/>
            <person name="Stanley A.M."/>
            <person name="Lindo L."/>
            <person name="Kelly A."/>
            <person name="Brown D.W."/>
            <person name="Lee T."/>
            <person name="Vaughan M.M."/>
            <person name="Alexander N.J."/>
            <person name="Busman M."/>
            <person name="Gutierrez S."/>
        </authorList>
    </citation>
    <scope>NUCLEOTIDE SEQUENCE [LARGE SCALE GENOMIC DNA]</scope>
    <source>
        <strain evidence="7 8">IBT 40837</strain>
    </source>
</reference>
<proteinExistence type="inferred from homology"/>
<evidence type="ECO:0000256" key="5">
    <source>
        <dbReference type="SAM" id="Phobius"/>
    </source>
</evidence>
<protein>
    <submittedName>
        <fullName evidence="7">Ankyrin repeat</fullName>
    </submittedName>
</protein>
<dbReference type="AlphaFoldDB" id="A0A395NU22"/>
<keyword evidence="8" id="KW-1185">Reference proteome</keyword>
<dbReference type="STRING" id="490622.A0A395NU22"/>
<dbReference type="PROSITE" id="PS50088">
    <property type="entry name" value="ANK_REPEAT"/>
    <property type="match status" value="6"/>
</dbReference>
<dbReference type="InterPro" id="IPR007751">
    <property type="entry name" value="DUF676_lipase-like"/>
</dbReference>
<feature type="repeat" description="ANK" evidence="4">
    <location>
        <begin position="490"/>
        <end position="522"/>
    </location>
</feature>
<feature type="repeat" description="ANK" evidence="4">
    <location>
        <begin position="523"/>
        <end position="555"/>
    </location>
</feature>
<keyword evidence="2" id="KW-0677">Repeat</keyword>
<feature type="repeat" description="ANK" evidence="4">
    <location>
        <begin position="457"/>
        <end position="489"/>
    </location>
</feature>
<dbReference type="SUPFAM" id="SSF53474">
    <property type="entry name" value="alpha/beta-Hydrolases"/>
    <property type="match status" value="1"/>
</dbReference>
<dbReference type="SMART" id="SM00248">
    <property type="entry name" value="ANK"/>
    <property type="match status" value="6"/>
</dbReference>
<evidence type="ECO:0000256" key="2">
    <source>
        <dbReference type="ARBA" id="ARBA00022737"/>
    </source>
</evidence>
<feature type="repeat" description="ANK" evidence="4">
    <location>
        <begin position="389"/>
        <end position="421"/>
    </location>
</feature>
<keyword evidence="3 4" id="KW-0040">ANK repeat</keyword>
<feature type="transmembrane region" description="Helical" evidence="5">
    <location>
        <begin position="102"/>
        <end position="121"/>
    </location>
</feature>
<evidence type="ECO:0000313" key="8">
    <source>
        <dbReference type="Proteomes" id="UP000266272"/>
    </source>
</evidence>
<organism evidence="7 8">
    <name type="scientific">Trichoderma arundinaceum</name>
    <dbReference type="NCBI Taxonomy" id="490622"/>
    <lineage>
        <taxon>Eukaryota</taxon>
        <taxon>Fungi</taxon>
        <taxon>Dikarya</taxon>
        <taxon>Ascomycota</taxon>
        <taxon>Pezizomycotina</taxon>
        <taxon>Sordariomycetes</taxon>
        <taxon>Hypocreomycetidae</taxon>
        <taxon>Hypocreales</taxon>
        <taxon>Hypocreaceae</taxon>
        <taxon>Trichoderma</taxon>
    </lineage>
</organism>
<dbReference type="PANTHER" id="PTHR24173:SF74">
    <property type="entry name" value="ANKYRIN REPEAT DOMAIN-CONTAINING PROTEIN 16"/>
    <property type="match status" value="1"/>
</dbReference>
<dbReference type="InterPro" id="IPR029058">
    <property type="entry name" value="AB_hydrolase_fold"/>
</dbReference>
<dbReference type="OrthoDB" id="5097106at2759"/>
<comment type="similarity">
    <text evidence="1">Belongs to the putative lipase ROG1 family.</text>
</comment>
<dbReference type="Pfam" id="PF05057">
    <property type="entry name" value="DUF676"/>
    <property type="match status" value="1"/>
</dbReference>
<keyword evidence="5" id="KW-1133">Transmembrane helix</keyword>
<dbReference type="PROSITE" id="PS50297">
    <property type="entry name" value="ANK_REP_REGION"/>
    <property type="match status" value="6"/>
</dbReference>
<evidence type="ECO:0000259" key="6">
    <source>
        <dbReference type="Pfam" id="PF05057"/>
    </source>
</evidence>
<feature type="repeat" description="ANK" evidence="4">
    <location>
        <begin position="424"/>
        <end position="456"/>
    </location>
</feature>
<dbReference type="PRINTS" id="PR01415">
    <property type="entry name" value="ANKYRIN"/>
</dbReference>
<accession>A0A395NU22</accession>
<evidence type="ECO:0000256" key="3">
    <source>
        <dbReference type="ARBA" id="ARBA00023043"/>
    </source>
</evidence>
<feature type="domain" description="DUF676" evidence="6">
    <location>
        <begin position="50"/>
        <end position="141"/>
    </location>
</feature>
<dbReference type="InterPro" id="IPR002110">
    <property type="entry name" value="Ankyrin_rpt"/>
</dbReference>
<feature type="repeat" description="ANK" evidence="4">
    <location>
        <begin position="556"/>
        <end position="580"/>
    </location>
</feature>
<dbReference type="Pfam" id="PF12796">
    <property type="entry name" value="Ank_2"/>
    <property type="match status" value="2"/>
</dbReference>
<dbReference type="SUPFAM" id="SSF48403">
    <property type="entry name" value="Ankyrin repeat"/>
    <property type="match status" value="1"/>
</dbReference>
<dbReference type="Pfam" id="PF00023">
    <property type="entry name" value="Ank"/>
    <property type="match status" value="1"/>
</dbReference>
<dbReference type="PANTHER" id="PTHR24173">
    <property type="entry name" value="ANKYRIN REPEAT CONTAINING"/>
    <property type="match status" value="1"/>
</dbReference>